<feature type="domain" description="CBS" evidence="3">
    <location>
        <begin position="261"/>
        <end position="319"/>
    </location>
</feature>
<comment type="caution">
    <text evidence="5">The sequence shown here is derived from an EMBL/GenBank/DDBJ whole genome shotgun (WGS) entry which is preliminary data.</text>
</comment>
<dbReference type="InterPro" id="IPR036388">
    <property type="entry name" value="WH-like_DNA-bd_sf"/>
</dbReference>
<dbReference type="EMBL" id="NPBY01000013">
    <property type="protein sequence ID" value="PAD79190.1"/>
    <property type="molecule type" value="Genomic_DNA"/>
</dbReference>
<dbReference type="InterPro" id="IPR051257">
    <property type="entry name" value="Diverse_CBS-Domain"/>
</dbReference>
<evidence type="ECO:0000256" key="1">
    <source>
        <dbReference type="ARBA" id="ARBA00023122"/>
    </source>
</evidence>
<proteinExistence type="predicted"/>
<gene>
    <name evidence="5" type="ORF">CHH67_04455</name>
    <name evidence="4" type="ORF">GNP94_23440</name>
</gene>
<dbReference type="OrthoDB" id="1790451at2"/>
<dbReference type="PANTHER" id="PTHR43080">
    <property type="entry name" value="CBS DOMAIN-CONTAINING PROTEIN CBSX3, MITOCHONDRIAL"/>
    <property type="match status" value="1"/>
</dbReference>
<organism evidence="5 6">
    <name type="scientific">Paenibacillus campinasensis</name>
    <dbReference type="NCBI Taxonomy" id="66347"/>
    <lineage>
        <taxon>Bacteria</taxon>
        <taxon>Bacillati</taxon>
        <taxon>Bacillota</taxon>
        <taxon>Bacilli</taxon>
        <taxon>Bacillales</taxon>
        <taxon>Paenibacillaceae</taxon>
        <taxon>Paenibacillus</taxon>
    </lineage>
</organism>
<dbReference type="PANTHER" id="PTHR43080:SF2">
    <property type="entry name" value="CBS DOMAIN-CONTAINING PROTEIN"/>
    <property type="match status" value="1"/>
</dbReference>
<dbReference type="SUPFAM" id="SSF46785">
    <property type="entry name" value="Winged helix' DNA-binding domain"/>
    <property type="match status" value="1"/>
</dbReference>
<name>A0A268F1E3_9BACL</name>
<evidence type="ECO:0000313" key="6">
    <source>
        <dbReference type="Proteomes" id="UP000215596"/>
    </source>
</evidence>
<dbReference type="SUPFAM" id="SSF54637">
    <property type="entry name" value="Thioesterase/thiol ester dehydrase-isomerase"/>
    <property type="match status" value="1"/>
</dbReference>
<protein>
    <submittedName>
        <fullName evidence="4">CBS domain-containing protein</fullName>
    </submittedName>
</protein>
<dbReference type="SMART" id="SM00116">
    <property type="entry name" value="CBS"/>
    <property type="match status" value="2"/>
</dbReference>
<keyword evidence="1 2" id="KW-0129">CBS domain</keyword>
<reference evidence="4 7" key="2">
    <citation type="submission" date="2019-11" db="EMBL/GenBank/DDBJ databases">
        <title>Draft genome sequences of five Paenibacillus species of dairy origin.</title>
        <authorList>
            <person name="Olajide A.M."/>
            <person name="Chen S."/>
            <person name="Lapointe G."/>
        </authorList>
    </citation>
    <scope>NUCLEOTIDE SEQUENCE [LARGE SCALE GENOMIC DNA]</scope>
    <source>
        <strain evidence="4 7">3CS1</strain>
    </source>
</reference>
<dbReference type="InterPro" id="IPR046342">
    <property type="entry name" value="CBS_dom_sf"/>
</dbReference>
<evidence type="ECO:0000313" key="5">
    <source>
        <dbReference type="EMBL" id="PAD79190.1"/>
    </source>
</evidence>
<evidence type="ECO:0000313" key="7">
    <source>
        <dbReference type="Proteomes" id="UP000435177"/>
    </source>
</evidence>
<dbReference type="InterPro" id="IPR006683">
    <property type="entry name" value="Thioestr_dom"/>
</dbReference>
<dbReference type="AlphaFoldDB" id="A0A268F1E3"/>
<dbReference type="InterPro" id="IPR036390">
    <property type="entry name" value="WH_DNA-bd_sf"/>
</dbReference>
<accession>A0A268F1E3</accession>
<sequence length="443" mass="49376">MDVRDDTITKHEQLVQHIESLKVGSKISVRRLAREMGVSEGTAYRAVKEAESLGIVVTKERIGTVRVERKPRNISEQLTFADVVEIVEGHVLGGAEGLNKTLHKYVIGAMKVEAMIRYIDPGDLLIVGNREDAHSLALETGAGVLITGGFGTSREVKQLADQLNLPIISSRHDTFTVASMINRAIFDRLIKKKIMLVEDIALDKPRNYVKNSVTVRDFKQIAAETGEQRFPVTDEWNRVIGIVGIRDVDGLADSQLIEKAMTRNPVTAGMKTSLASAAQTMMWEGIDFLPIVDRNRKLIATVTRKEVLTALRDARNQPQLGETFDQLIWNGMAEDRDDEGRLFFHGFITPQMATELGTISQGVLTTVMSQAAFKAAKEMSGWDYVMDNLSTYFIRPVQIEDSIVVLPKLLELSRRTCKMEIEIQHQSSLVAKSVMTMQAIDHG</sequence>
<evidence type="ECO:0000313" key="4">
    <source>
        <dbReference type="EMBL" id="MUG68924.1"/>
    </source>
</evidence>
<dbReference type="InterPro" id="IPR028979">
    <property type="entry name" value="Ser_kin/Pase_Hpr-like_N_sf"/>
</dbReference>
<keyword evidence="7" id="KW-1185">Reference proteome</keyword>
<dbReference type="Pfam" id="PF00571">
    <property type="entry name" value="CBS"/>
    <property type="match status" value="1"/>
</dbReference>
<evidence type="ECO:0000256" key="2">
    <source>
        <dbReference type="PROSITE-ProRule" id="PRU00703"/>
    </source>
</evidence>
<dbReference type="EMBL" id="WOAA01000042">
    <property type="protein sequence ID" value="MUG68924.1"/>
    <property type="molecule type" value="Genomic_DNA"/>
</dbReference>
<dbReference type="Gene3D" id="3.10.129.10">
    <property type="entry name" value="Hotdog Thioesterase"/>
    <property type="match status" value="1"/>
</dbReference>
<dbReference type="PROSITE" id="PS51371">
    <property type="entry name" value="CBS"/>
    <property type="match status" value="1"/>
</dbReference>
<dbReference type="InterPro" id="IPR000644">
    <property type="entry name" value="CBS_dom"/>
</dbReference>
<dbReference type="InterPro" id="IPR029069">
    <property type="entry name" value="HotDog_dom_sf"/>
</dbReference>
<evidence type="ECO:0000259" key="3">
    <source>
        <dbReference type="PROSITE" id="PS51371"/>
    </source>
</evidence>
<dbReference type="Proteomes" id="UP000215596">
    <property type="component" value="Unassembled WGS sequence"/>
</dbReference>
<dbReference type="Pfam" id="PF07085">
    <property type="entry name" value="DRTGG"/>
    <property type="match status" value="1"/>
</dbReference>
<dbReference type="Gene3D" id="3.10.580.10">
    <property type="entry name" value="CBS-domain"/>
    <property type="match status" value="1"/>
</dbReference>
<dbReference type="CDD" id="cd04596">
    <property type="entry name" value="CBS_pair_DRTGG_assoc"/>
    <property type="match status" value="1"/>
</dbReference>
<dbReference type="Pfam" id="PF03061">
    <property type="entry name" value="4HBT"/>
    <property type="match status" value="1"/>
</dbReference>
<dbReference type="Gene3D" id="1.10.10.10">
    <property type="entry name" value="Winged helix-like DNA-binding domain superfamily/Winged helix DNA-binding domain"/>
    <property type="match status" value="1"/>
</dbReference>
<dbReference type="SUPFAM" id="SSF54631">
    <property type="entry name" value="CBS-domain pair"/>
    <property type="match status" value="1"/>
</dbReference>
<dbReference type="Gene3D" id="3.40.1390.20">
    <property type="entry name" value="HprK N-terminal domain-like"/>
    <property type="match status" value="1"/>
</dbReference>
<dbReference type="SUPFAM" id="SSF75138">
    <property type="entry name" value="HprK N-terminal domain-like"/>
    <property type="match status" value="1"/>
</dbReference>
<reference evidence="5 6" key="1">
    <citation type="submission" date="2017-07" db="EMBL/GenBank/DDBJ databases">
        <title>Isolation and whole genome analysis of endospore-forming bacteria from heroin.</title>
        <authorList>
            <person name="Kalinowski J."/>
            <person name="Ahrens B."/>
            <person name="Al-Dilaimi A."/>
            <person name="Winkler A."/>
            <person name="Wibberg D."/>
            <person name="Schleenbecker U."/>
            <person name="Ruckert C."/>
            <person name="Wolfel R."/>
            <person name="Grass G."/>
        </authorList>
    </citation>
    <scope>NUCLEOTIDE SEQUENCE [LARGE SCALE GENOMIC DNA]</scope>
    <source>
        <strain evidence="5 6">7537-G1</strain>
    </source>
</reference>
<dbReference type="InterPro" id="IPR010766">
    <property type="entry name" value="DRTGG"/>
</dbReference>
<dbReference type="Proteomes" id="UP000435177">
    <property type="component" value="Unassembled WGS sequence"/>
</dbReference>
<dbReference type="RefSeq" id="WP_095263786.1">
    <property type="nucleotide sequence ID" value="NZ_NPBY01000013.1"/>
</dbReference>